<reference evidence="6 7" key="1">
    <citation type="submission" date="2020-08" db="EMBL/GenBank/DDBJ databases">
        <title>Genomic Encyclopedia of Type Strains, Phase IV (KMG-IV): sequencing the most valuable type-strain genomes for metagenomic binning, comparative biology and taxonomic classification.</title>
        <authorList>
            <person name="Goeker M."/>
        </authorList>
    </citation>
    <scope>NUCLEOTIDE SEQUENCE [LARGE SCALE GENOMIC DNA]</scope>
    <source>
        <strain evidence="6 7">YC6886</strain>
    </source>
</reference>
<feature type="transmembrane region" description="Helical" evidence="5">
    <location>
        <begin position="285"/>
        <end position="308"/>
    </location>
</feature>
<evidence type="ECO:0000256" key="4">
    <source>
        <dbReference type="SAM" id="MobiDB-lite"/>
    </source>
</evidence>
<evidence type="ECO:0000256" key="1">
    <source>
        <dbReference type="ARBA" id="ARBA00022692"/>
    </source>
</evidence>
<dbReference type="GO" id="GO:0022857">
    <property type="term" value="F:transmembrane transporter activity"/>
    <property type="evidence" value="ECO:0007669"/>
    <property type="project" value="InterPro"/>
</dbReference>
<feature type="compositionally biased region" description="Basic and acidic residues" evidence="4">
    <location>
        <begin position="556"/>
        <end position="565"/>
    </location>
</feature>
<gene>
    <name evidence="6" type="ORF">HNR46_003042</name>
</gene>
<feature type="transmembrane region" description="Helical" evidence="5">
    <location>
        <begin position="414"/>
        <end position="440"/>
    </location>
</feature>
<dbReference type="AlphaFoldDB" id="A0A840VB67"/>
<dbReference type="PANTHER" id="PTHR23526:SF2">
    <property type="entry name" value="MAJOR FACILITATOR SUPERFAMILY (MFS) PROFILE DOMAIN-CONTAINING PROTEIN"/>
    <property type="match status" value="1"/>
</dbReference>
<dbReference type="SUPFAM" id="SSF103473">
    <property type="entry name" value="MFS general substrate transporter"/>
    <property type="match status" value="1"/>
</dbReference>
<protein>
    <submittedName>
        <fullName evidence="6">MFS family permease</fullName>
    </submittedName>
</protein>
<evidence type="ECO:0000313" key="6">
    <source>
        <dbReference type="EMBL" id="MBB5352794.1"/>
    </source>
</evidence>
<dbReference type="InterPro" id="IPR011701">
    <property type="entry name" value="MFS"/>
</dbReference>
<organism evidence="6 7">
    <name type="scientific">Haloferula luteola</name>
    <dbReference type="NCBI Taxonomy" id="595692"/>
    <lineage>
        <taxon>Bacteria</taxon>
        <taxon>Pseudomonadati</taxon>
        <taxon>Verrucomicrobiota</taxon>
        <taxon>Verrucomicrobiia</taxon>
        <taxon>Verrucomicrobiales</taxon>
        <taxon>Verrucomicrobiaceae</taxon>
        <taxon>Haloferula</taxon>
    </lineage>
</organism>
<feature type="transmembrane region" description="Helical" evidence="5">
    <location>
        <begin position="460"/>
        <end position="486"/>
    </location>
</feature>
<evidence type="ECO:0000313" key="7">
    <source>
        <dbReference type="Proteomes" id="UP000557717"/>
    </source>
</evidence>
<keyword evidence="7" id="KW-1185">Reference proteome</keyword>
<dbReference type="InterPro" id="IPR036259">
    <property type="entry name" value="MFS_trans_sf"/>
</dbReference>
<comment type="caution">
    <text evidence="6">The sequence shown here is derived from an EMBL/GenBank/DDBJ whole genome shotgun (WGS) entry which is preliminary data.</text>
</comment>
<dbReference type="PANTHER" id="PTHR23526">
    <property type="entry name" value="INTEGRAL MEMBRANE TRANSPORT PROTEIN-RELATED"/>
    <property type="match status" value="1"/>
</dbReference>
<feature type="transmembrane region" description="Helical" evidence="5">
    <location>
        <begin position="314"/>
        <end position="336"/>
    </location>
</feature>
<feature type="transmembrane region" description="Helical" evidence="5">
    <location>
        <begin position="378"/>
        <end position="402"/>
    </location>
</feature>
<feature type="transmembrane region" description="Helical" evidence="5">
    <location>
        <begin position="233"/>
        <end position="254"/>
    </location>
</feature>
<feature type="compositionally biased region" description="Low complexity" evidence="4">
    <location>
        <begin position="542"/>
        <end position="553"/>
    </location>
</feature>
<name>A0A840VB67_9BACT</name>
<dbReference type="Gene3D" id="1.20.1250.20">
    <property type="entry name" value="MFS general substrate transporter like domains"/>
    <property type="match status" value="1"/>
</dbReference>
<feature type="transmembrane region" description="Helical" evidence="5">
    <location>
        <begin position="74"/>
        <end position="94"/>
    </location>
</feature>
<feature type="region of interest" description="Disordered" evidence="4">
    <location>
        <begin position="542"/>
        <end position="565"/>
    </location>
</feature>
<feature type="transmembrane region" description="Helical" evidence="5">
    <location>
        <begin position="134"/>
        <end position="154"/>
    </location>
</feature>
<feature type="transmembrane region" description="Helical" evidence="5">
    <location>
        <begin position="348"/>
        <end position="366"/>
    </location>
</feature>
<feature type="transmembrane region" description="Helical" evidence="5">
    <location>
        <begin position="197"/>
        <end position="221"/>
    </location>
</feature>
<keyword evidence="1 5" id="KW-0812">Transmembrane</keyword>
<dbReference type="InterPro" id="IPR052528">
    <property type="entry name" value="Sugar_transport-like"/>
</dbReference>
<evidence type="ECO:0000256" key="2">
    <source>
        <dbReference type="ARBA" id="ARBA00022989"/>
    </source>
</evidence>
<keyword evidence="2 5" id="KW-1133">Transmembrane helix</keyword>
<feature type="transmembrane region" description="Helical" evidence="5">
    <location>
        <begin position="160"/>
        <end position="185"/>
    </location>
</feature>
<dbReference type="EMBL" id="JACHFD010000016">
    <property type="protein sequence ID" value="MBB5352794.1"/>
    <property type="molecule type" value="Genomic_DNA"/>
</dbReference>
<evidence type="ECO:0000256" key="5">
    <source>
        <dbReference type="SAM" id="Phobius"/>
    </source>
</evidence>
<dbReference type="RefSeq" id="WP_184020130.1">
    <property type="nucleotide sequence ID" value="NZ_JACHFD010000016.1"/>
</dbReference>
<accession>A0A840VB67</accession>
<evidence type="ECO:0000256" key="3">
    <source>
        <dbReference type="ARBA" id="ARBA00023136"/>
    </source>
</evidence>
<sequence length="565" mass="60559">MQLGTAPRARRISRTFQPPEKRAITQSATTRGLDAAPSGIVPAGATTMFGFLPTEQLTDDDREKGLKVFTWECLGSHAMTILVTGAFLPGMALALQANNFIIGLLASFAPIAQMAQIPAILLIEKVRRRKLVSVVAALASRLFLVAAALVPFLAPDGSKVGLFTTFMILFFIGGAFAGCSTASLIKDLLPEKSRGSILASRLSAATALGALLSLGGGFGIAPLSQMLGGDAPAYAVVFLAASLFGLVAAVAVGFMPEPRMTPSEPGTRWLTRLITPVQDPNFRRLLIFSASWSFTVIMSGAFFAVYILKRIGLPMSGVILLAMLSQVTNIYFFRVWGRIADRFSNKSVLAVTVPLFIVLLILYPFTTMPERYALTVPLLVLIHFIGGISTAGFNLCSANIALRLAPHGNATSYLGTNAFCAGLAAAIAPIVGGALGSYFATKEISLDLFYRHDFSQTDSALNFSAVSFRGIDFVFFAAALTGLYAWHRLSLIDEEGTISESAVRDQVFASVRSSIFTSSGLNMGMRRMTAFPYEMLKKTSRGASSSLSRAARAMNLKKDRPPQRP</sequence>
<feature type="transmembrane region" description="Helical" evidence="5">
    <location>
        <begin position="100"/>
        <end position="122"/>
    </location>
</feature>
<dbReference type="Pfam" id="PF07690">
    <property type="entry name" value="MFS_1"/>
    <property type="match status" value="1"/>
</dbReference>
<dbReference type="Proteomes" id="UP000557717">
    <property type="component" value="Unassembled WGS sequence"/>
</dbReference>
<proteinExistence type="predicted"/>
<keyword evidence="3 5" id="KW-0472">Membrane</keyword>
<feature type="region of interest" description="Disordered" evidence="4">
    <location>
        <begin position="1"/>
        <end position="37"/>
    </location>
</feature>